<feature type="coiled-coil region" evidence="10">
    <location>
        <begin position="116"/>
        <end position="146"/>
    </location>
</feature>
<evidence type="ECO:0000256" key="9">
    <source>
        <dbReference type="ARBA" id="ARBA00023136"/>
    </source>
</evidence>
<dbReference type="KEGG" id="tbl:TBLA_0A03070"/>
<dbReference type="AlphaFoldDB" id="I2GVF5"/>
<dbReference type="SUPFAM" id="SSF53335">
    <property type="entry name" value="S-adenosyl-L-methionine-dependent methyltransferases"/>
    <property type="match status" value="1"/>
</dbReference>
<dbReference type="InterPro" id="IPR029063">
    <property type="entry name" value="SAM-dependent_MTases_sf"/>
</dbReference>
<evidence type="ECO:0000256" key="8">
    <source>
        <dbReference type="ARBA" id="ARBA00023128"/>
    </source>
</evidence>
<keyword evidence="4" id="KW-0808">Transferase</keyword>
<dbReference type="InParanoid" id="I2GVF5"/>
<dbReference type="Pfam" id="PF13489">
    <property type="entry name" value="Methyltransf_23"/>
    <property type="match status" value="1"/>
</dbReference>
<keyword evidence="3" id="KW-0489">Methyltransferase</keyword>
<dbReference type="FunCoup" id="I2GVF5">
    <property type="interactions" value="47"/>
</dbReference>
<keyword evidence="8" id="KW-0496">Mitochondrion</keyword>
<keyword evidence="7 11" id="KW-1133">Transmembrane helix</keyword>
<dbReference type="InterPro" id="IPR050508">
    <property type="entry name" value="Methyltransf_Superfamily"/>
</dbReference>
<accession>I2GVF5</accession>
<keyword evidence="13" id="KW-1185">Reference proteome</keyword>
<dbReference type="EMBL" id="HE806316">
    <property type="protein sequence ID" value="CCH58107.1"/>
    <property type="molecule type" value="Genomic_DNA"/>
</dbReference>
<dbReference type="RefSeq" id="XP_004177626.1">
    <property type="nucleotide sequence ID" value="XM_004177578.1"/>
</dbReference>
<evidence type="ECO:0000256" key="3">
    <source>
        <dbReference type="ARBA" id="ARBA00022603"/>
    </source>
</evidence>
<dbReference type="OrthoDB" id="416496at2759"/>
<dbReference type="HOGENOM" id="CLU_665906_0_0_1"/>
<comment type="subcellular location">
    <subcellularLocation>
        <location evidence="1">Mitochondrion inner membrane</location>
        <topology evidence="1">Single-pass membrane protein</topology>
    </subcellularLocation>
</comment>
<protein>
    <recommendedName>
        <fullName evidence="14">Methyltransferase domain-containing protein</fullName>
    </recommendedName>
</protein>
<evidence type="ECO:0000256" key="6">
    <source>
        <dbReference type="ARBA" id="ARBA00022792"/>
    </source>
</evidence>
<keyword evidence="9 11" id="KW-0472">Membrane</keyword>
<dbReference type="PANTHER" id="PTHR42912:SF83">
    <property type="entry name" value="METHYLTRANSFERASE TYPE 11 DOMAIN-CONTAINING PROTEIN"/>
    <property type="match status" value="1"/>
</dbReference>
<dbReference type="FunFam" id="3.40.50.150:FF:000371">
    <property type="entry name" value="Methyltransferase OMS1, mitochondrial"/>
    <property type="match status" value="1"/>
</dbReference>
<keyword evidence="6" id="KW-0999">Mitochondrion inner membrane</keyword>
<sequence length="421" mass="49190">MNHIRTSYRGLRTIPRLIEKKNSFFLKSLPRKNIHPLVINSLQHRCLHLKGRQEKPPSDSISISNTDDASNLQELKKKSKIQYFAKLTQTDDFKKKLTKYLIIIYAIFIYYGLTYMQKLYKKEKELVELEKKLESEGNDKLTLEEQLRLKEWKGELSYKERHQLFQIRYPELSATKGIDSALEAYDTTQFYDSVAEDYDKQINKEERFIGIKSKRKWVMRQATGDVLEVSCGTGRNVPYLKASDIRSITYVDSSLKMIELTRDRFKKKYPNFKNVAFVQRKAEDLVKSNESSQEGAPQMKYDTIVETFGLCSHEDPVNSLKNFAKLLKPNGKIVLLEHGRGDYQFINKILDKRAKPRLEKWGCRWNLDIEELLGESGLKIKKVSRSHFGTTWCITAMRAEDDVNDGNDVPLTEKYWGIKKQ</sequence>
<keyword evidence="10" id="KW-0175">Coiled coil</keyword>
<evidence type="ECO:0000313" key="12">
    <source>
        <dbReference type="EMBL" id="CCH58107.1"/>
    </source>
</evidence>
<dbReference type="OMA" id="TWGCRWN"/>
<feature type="transmembrane region" description="Helical" evidence="11">
    <location>
        <begin position="97"/>
        <end position="116"/>
    </location>
</feature>
<keyword evidence="5 11" id="KW-0812">Transmembrane</keyword>
<dbReference type="CDD" id="cd02440">
    <property type="entry name" value="AdoMet_MTases"/>
    <property type="match status" value="1"/>
</dbReference>
<evidence type="ECO:0000256" key="4">
    <source>
        <dbReference type="ARBA" id="ARBA00022679"/>
    </source>
</evidence>
<dbReference type="GO" id="GO:0008168">
    <property type="term" value="F:methyltransferase activity"/>
    <property type="evidence" value="ECO:0007669"/>
    <property type="project" value="UniProtKB-KW"/>
</dbReference>
<proteinExistence type="inferred from homology"/>
<evidence type="ECO:0008006" key="14">
    <source>
        <dbReference type="Google" id="ProtNLM"/>
    </source>
</evidence>
<evidence type="ECO:0000256" key="7">
    <source>
        <dbReference type="ARBA" id="ARBA00022989"/>
    </source>
</evidence>
<dbReference type="GO" id="GO:0032259">
    <property type="term" value="P:methylation"/>
    <property type="evidence" value="ECO:0007669"/>
    <property type="project" value="UniProtKB-KW"/>
</dbReference>
<dbReference type="Gene3D" id="3.40.50.150">
    <property type="entry name" value="Vaccinia Virus protein VP39"/>
    <property type="match status" value="1"/>
</dbReference>
<dbReference type="eggNOG" id="KOG4300">
    <property type="taxonomic scope" value="Eukaryota"/>
</dbReference>
<evidence type="ECO:0000256" key="5">
    <source>
        <dbReference type="ARBA" id="ARBA00022692"/>
    </source>
</evidence>
<dbReference type="GO" id="GO:0005743">
    <property type="term" value="C:mitochondrial inner membrane"/>
    <property type="evidence" value="ECO:0007669"/>
    <property type="project" value="UniProtKB-SubCell"/>
</dbReference>
<name>I2GVF5_HENB6</name>
<evidence type="ECO:0000313" key="13">
    <source>
        <dbReference type="Proteomes" id="UP000002866"/>
    </source>
</evidence>
<comment type="similarity">
    <text evidence="2">Belongs to the methyltransferase superfamily. METL family.</text>
</comment>
<reference evidence="12 13" key="1">
    <citation type="journal article" date="2011" name="Proc. Natl. Acad. Sci. U.S.A.">
        <title>Evolutionary erosion of yeast sex chromosomes by mating-type switching accidents.</title>
        <authorList>
            <person name="Gordon J.L."/>
            <person name="Armisen D."/>
            <person name="Proux-Wera E."/>
            <person name="Oheigeartaigh S.S."/>
            <person name="Byrne K.P."/>
            <person name="Wolfe K.H."/>
        </authorList>
    </citation>
    <scope>NUCLEOTIDE SEQUENCE [LARGE SCALE GENOMIC DNA]</scope>
    <source>
        <strain evidence="13">ATCC 34711 / CBS 6284 / DSM 70876 / NBRC 10599 / NRRL Y-10934 / UCD 77-7</strain>
    </source>
</reference>
<dbReference type="GeneID" id="14492857"/>
<evidence type="ECO:0000256" key="2">
    <source>
        <dbReference type="ARBA" id="ARBA00009725"/>
    </source>
</evidence>
<evidence type="ECO:0000256" key="1">
    <source>
        <dbReference type="ARBA" id="ARBA00004434"/>
    </source>
</evidence>
<dbReference type="PANTHER" id="PTHR42912">
    <property type="entry name" value="METHYLTRANSFERASE"/>
    <property type="match status" value="1"/>
</dbReference>
<organism evidence="12 13">
    <name type="scientific">Henningerozyma blattae (strain ATCC 34711 / CBS 6284 / DSM 70876 / NBRC 10599 / NRRL Y-10934 / UCD 77-7)</name>
    <name type="common">Yeast</name>
    <name type="synonym">Tetrapisispora blattae</name>
    <dbReference type="NCBI Taxonomy" id="1071380"/>
    <lineage>
        <taxon>Eukaryota</taxon>
        <taxon>Fungi</taxon>
        <taxon>Dikarya</taxon>
        <taxon>Ascomycota</taxon>
        <taxon>Saccharomycotina</taxon>
        <taxon>Saccharomycetes</taxon>
        <taxon>Saccharomycetales</taxon>
        <taxon>Saccharomycetaceae</taxon>
        <taxon>Henningerozyma</taxon>
    </lineage>
</organism>
<dbReference type="STRING" id="1071380.I2GVF5"/>
<gene>
    <name evidence="12" type="primary">TBLA0A03070</name>
    <name evidence="12" type="ORF">TBLA_0A03070</name>
</gene>
<dbReference type="Proteomes" id="UP000002866">
    <property type="component" value="Chromosome 1"/>
</dbReference>
<evidence type="ECO:0000256" key="10">
    <source>
        <dbReference type="SAM" id="Coils"/>
    </source>
</evidence>
<evidence type="ECO:0000256" key="11">
    <source>
        <dbReference type="SAM" id="Phobius"/>
    </source>
</evidence>